<protein>
    <submittedName>
        <fullName evidence="4">Uncharacterized protein</fullName>
    </submittedName>
</protein>
<evidence type="ECO:0000313" key="5">
    <source>
        <dbReference type="Proteomes" id="UP001279734"/>
    </source>
</evidence>
<evidence type="ECO:0000256" key="3">
    <source>
        <dbReference type="SAM" id="SignalP"/>
    </source>
</evidence>
<evidence type="ECO:0000313" key="4">
    <source>
        <dbReference type="EMBL" id="GMH06926.1"/>
    </source>
</evidence>
<keyword evidence="5" id="KW-1185">Reference proteome</keyword>
<dbReference type="EMBL" id="BSYO01000007">
    <property type="protein sequence ID" value="GMH06926.1"/>
    <property type="molecule type" value="Genomic_DNA"/>
</dbReference>
<keyword evidence="3" id="KW-0732">Signal</keyword>
<accession>A0AAD3S9K9</accession>
<feature type="signal peptide" evidence="3">
    <location>
        <begin position="1"/>
        <end position="23"/>
    </location>
</feature>
<dbReference type="SUPFAM" id="SSF57997">
    <property type="entry name" value="Tropomyosin"/>
    <property type="match status" value="1"/>
</dbReference>
<comment type="caution">
    <text evidence="4">The sequence shown here is derived from an EMBL/GenBank/DDBJ whole genome shotgun (WGS) entry which is preliminary data.</text>
</comment>
<keyword evidence="2" id="KW-0812">Transmembrane</keyword>
<name>A0AAD3S9K9_NEPGR</name>
<feature type="transmembrane region" description="Helical" evidence="2">
    <location>
        <begin position="441"/>
        <end position="462"/>
    </location>
</feature>
<keyword evidence="2" id="KW-1133">Transmembrane helix</keyword>
<feature type="chain" id="PRO_5042108414" evidence="3">
    <location>
        <begin position="24"/>
        <end position="469"/>
    </location>
</feature>
<keyword evidence="2" id="KW-0472">Membrane</keyword>
<dbReference type="Gene3D" id="1.10.287.1490">
    <property type="match status" value="1"/>
</dbReference>
<reference evidence="4" key="1">
    <citation type="submission" date="2023-05" db="EMBL/GenBank/DDBJ databases">
        <title>Nepenthes gracilis genome sequencing.</title>
        <authorList>
            <person name="Fukushima K."/>
        </authorList>
    </citation>
    <scope>NUCLEOTIDE SEQUENCE</scope>
    <source>
        <strain evidence="4">SING2019-196</strain>
    </source>
</reference>
<dbReference type="SUPFAM" id="SSF58113">
    <property type="entry name" value="Apolipoprotein A-I"/>
    <property type="match status" value="1"/>
</dbReference>
<dbReference type="AlphaFoldDB" id="A0AAD3S9K9"/>
<organism evidence="4 5">
    <name type="scientific">Nepenthes gracilis</name>
    <name type="common">Slender pitcher plant</name>
    <dbReference type="NCBI Taxonomy" id="150966"/>
    <lineage>
        <taxon>Eukaryota</taxon>
        <taxon>Viridiplantae</taxon>
        <taxon>Streptophyta</taxon>
        <taxon>Embryophyta</taxon>
        <taxon>Tracheophyta</taxon>
        <taxon>Spermatophyta</taxon>
        <taxon>Magnoliopsida</taxon>
        <taxon>eudicotyledons</taxon>
        <taxon>Gunneridae</taxon>
        <taxon>Pentapetalae</taxon>
        <taxon>Caryophyllales</taxon>
        <taxon>Nepenthaceae</taxon>
        <taxon>Nepenthes</taxon>
    </lineage>
</organism>
<evidence type="ECO:0000256" key="2">
    <source>
        <dbReference type="SAM" id="Phobius"/>
    </source>
</evidence>
<gene>
    <name evidence="4" type="ORF">Nepgr_008766</name>
</gene>
<keyword evidence="1" id="KW-0175">Coiled coil</keyword>
<dbReference type="Proteomes" id="UP001279734">
    <property type="component" value="Unassembled WGS sequence"/>
</dbReference>
<proteinExistence type="predicted"/>
<dbReference type="PANTHER" id="PTHR34360:SF1">
    <property type="entry name" value="OS08G0519400 PROTEIN"/>
    <property type="match status" value="1"/>
</dbReference>
<feature type="transmembrane region" description="Helical" evidence="2">
    <location>
        <begin position="396"/>
        <end position="420"/>
    </location>
</feature>
<dbReference type="PANTHER" id="PTHR34360">
    <property type="entry name" value="OS08G0519400 PROTEIN"/>
    <property type="match status" value="1"/>
</dbReference>
<feature type="coiled-coil region" evidence="1">
    <location>
        <begin position="42"/>
        <end position="203"/>
    </location>
</feature>
<evidence type="ECO:0000256" key="1">
    <source>
        <dbReference type="SAM" id="Coils"/>
    </source>
</evidence>
<sequence length="469" mass="53676">MAASKLLVISMLLFALISTRGRAEEDVQIQVVEESRSDGSDSSAATLEVDQLKSKIQLLENLIEKSNEKLKLKDENLVQLEKVIQEKSDNVASLQNDIELLQKKGTSDAEEQVGKAHAHVGELQKQVDLLKKEIEAQNMEKDALEARAAESEKKIRELNLTLEDLQKINEDLKVKIYKTERALQMAEEELMKAKFEATSKSKELMEVYGAWLPTWLADHALSCQSFIVTKWNGHGKPVIEIITQKMLEMMSQSKEWTKPHIETAKTRLIPAMKEYWVMIIENVEPHLQSISIRTAEVYAASKDAMKPHIMKIHEVTDPYYQEVKRFSKPYVVQAATLAKPYVEKARVTLRPYTDMTLHAYRNFLESATLYHHQVQAAVHKNLKNHELTKHLATKELVWFVASALLLLPIIILSRICSAIFCQKSRKLARNAHSEHKRRKDWILAFVKGFGASYLSVFCQMVTDIDFLLL</sequence>